<dbReference type="Pfam" id="PF05875">
    <property type="entry name" value="Ceramidase"/>
    <property type="match status" value="1"/>
</dbReference>
<feature type="transmembrane region" description="Helical" evidence="8">
    <location>
        <begin position="201"/>
        <end position="219"/>
    </location>
</feature>
<comment type="cofactor">
    <cofactor evidence="7">
        <name>Zn(2+)</name>
        <dbReference type="ChEBI" id="CHEBI:29105"/>
    </cofactor>
</comment>
<evidence type="ECO:0000313" key="9">
    <source>
        <dbReference type="EMBL" id="SFL60984.1"/>
    </source>
</evidence>
<evidence type="ECO:0000256" key="4">
    <source>
        <dbReference type="ARBA" id="ARBA00022989"/>
    </source>
</evidence>
<feature type="transmembrane region" description="Helical" evidence="8">
    <location>
        <begin position="108"/>
        <end position="126"/>
    </location>
</feature>
<feature type="binding site" evidence="7">
    <location>
        <position position="200"/>
    </location>
    <ligand>
        <name>Zn(2+)</name>
        <dbReference type="ChEBI" id="CHEBI:29105"/>
        <note>catalytic</note>
    </ligand>
</feature>
<feature type="transmembrane region" description="Helical" evidence="8">
    <location>
        <begin position="51"/>
        <end position="70"/>
    </location>
</feature>
<protein>
    <submittedName>
        <fullName evidence="9">Ceramidase</fullName>
    </submittedName>
</protein>
<keyword evidence="5 8" id="KW-0472">Membrane</keyword>
<name>A0A1I4J337_9HYPH</name>
<feature type="binding site" evidence="7">
    <location>
        <position position="204"/>
    </location>
    <ligand>
        <name>Zn(2+)</name>
        <dbReference type="ChEBI" id="CHEBI:29105"/>
        <note>catalytic</note>
    </ligand>
</feature>
<feature type="binding site" evidence="6">
    <location>
        <position position="21"/>
    </location>
    <ligand>
        <name>Ca(2+)</name>
        <dbReference type="ChEBI" id="CHEBI:29108"/>
    </ligand>
</feature>
<dbReference type="AlphaFoldDB" id="A0A1I4J337"/>
<feature type="transmembrane region" description="Helical" evidence="8">
    <location>
        <begin position="76"/>
        <end position="96"/>
    </location>
</feature>
<dbReference type="GO" id="GO:0006672">
    <property type="term" value="P:ceramide metabolic process"/>
    <property type="evidence" value="ECO:0007669"/>
    <property type="project" value="InterPro"/>
</dbReference>
<sequence length="226" mass="24153">MGWFEPVMAYCERTGPDFWAEPLNAASNVAFLLAAAAAARRARTADPPDRACLGLAGLIAVVGVGSFLFHTLAVTWAMYADVIPITLFIVAYLALALHRFLQLPRLRVEAATAGFVLFSFTLVPTLDGLTKSDISALTDGSIDYLPAALALFTVAALDRPETRFVGTGRRLTEIGVLFLVSLTARTLDRSVCAALPMGTHALWHVLNAVVLYALVATAVRHRAAVG</sequence>
<dbReference type="Proteomes" id="UP000199048">
    <property type="component" value="Unassembled WGS sequence"/>
</dbReference>
<accession>A0A1I4J337</accession>
<keyword evidence="6" id="KW-0479">Metal-binding</keyword>
<organism evidence="9 10">
    <name type="scientific">Methylobacterium pseudosasicola</name>
    <dbReference type="NCBI Taxonomy" id="582667"/>
    <lineage>
        <taxon>Bacteria</taxon>
        <taxon>Pseudomonadati</taxon>
        <taxon>Pseudomonadota</taxon>
        <taxon>Alphaproteobacteria</taxon>
        <taxon>Hyphomicrobiales</taxon>
        <taxon>Methylobacteriaceae</taxon>
        <taxon>Methylobacterium</taxon>
    </lineage>
</organism>
<evidence type="ECO:0000256" key="2">
    <source>
        <dbReference type="ARBA" id="ARBA00022692"/>
    </source>
</evidence>
<keyword evidence="2 8" id="KW-0812">Transmembrane</keyword>
<dbReference type="GO" id="GO:0046872">
    <property type="term" value="F:metal ion binding"/>
    <property type="evidence" value="ECO:0007669"/>
    <property type="project" value="UniProtKB-KW"/>
</dbReference>
<dbReference type="EMBL" id="FOTK01000007">
    <property type="protein sequence ID" value="SFL60984.1"/>
    <property type="molecule type" value="Genomic_DNA"/>
</dbReference>
<evidence type="ECO:0000256" key="5">
    <source>
        <dbReference type="ARBA" id="ARBA00023136"/>
    </source>
</evidence>
<proteinExistence type="predicted"/>
<keyword evidence="6" id="KW-0106">Calcium</keyword>
<evidence type="ECO:0000256" key="8">
    <source>
        <dbReference type="SAM" id="Phobius"/>
    </source>
</evidence>
<evidence type="ECO:0000256" key="7">
    <source>
        <dbReference type="PIRSR" id="PIRSR608901-2"/>
    </source>
</evidence>
<evidence type="ECO:0000313" key="10">
    <source>
        <dbReference type="Proteomes" id="UP000199048"/>
    </source>
</evidence>
<feature type="transmembrane region" description="Helical" evidence="8">
    <location>
        <begin position="22"/>
        <end position="39"/>
    </location>
</feature>
<feature type="binding site" evidence="7">
    <location>
        <position position="70"/>
    </location>
    <ligand>
        <name>Zn(2+)</name>
        <dbReference type="ChEBI" id="CHEBI:29105"/>
        <note>catalytic</note>
    </ligand>
</feature>
<comment type="subcellular location">
    <subcellularLocation>
        <location evidence="1">Membrane</location>
        <topology evidence="1">Multi-pass membrane protein</topology>
    </subcellularLocation>
</comment>
<gene>
    <name evidence="9" type="ORF">SAMN05192568_1007109</name>
</gene>
<dbReference type="RefSeq" id="WP_208612011.1">
    <property type="nucleotide sequence ID" value="NZ_FOTK01000007.1"/>
</dbReference>
<keyword evidence="10" id="KW-1185">Reference proteome</keyword>
<keyword evidence="4 8" id="KW-1133">Transmembrane helix</keyword>
<dbReference type="STRING" id="582667.SAMN05192568_1007109"/>
<evidence type="ECO:0000256" key="3">
    <source>
        <dbReference type="ARBA" id="ARBA00022801"/>
    </source>
</evidence>
<evidence type="ECO:0000256" key="6">
    <source>
        <dbReference type="PIRSR" id="PIRSR608901-1"/>
    </source>
</evidence>
<reference evidence="10" key="1">
    <citation type="submission" date="2016-10" db="EMBL/GenBank/DDBJ databases">
        <authorList>
            <person name="Varghese N."/>
            <person name="Submissions S."/>
        </authorList>
    </citation>
    <scope>NUCLEOTIDE SEQUENCE [LARGE SCALE GENOMIC DNA]</scope>
    <source>
        <strain evidence="10">BL36</strain>
    </source>
</reference>
<dbReference type="InterPro" id="IPR008901">
    <property type="entry name" value="ACER"/>
</dbReference>
<dbReference type="GO" id="GO:0016811">
    <property type="term" value="F:hydrolase activity, acting on carbon-nitrogen (but not peptide) bonds, in linear amides"/>
    <property type="evidence" value="ECO:0007669"/>
    <property type="project" value="InterPro"/>
</dbReference>
<keyword evidence="3" id="KW-0378">Hydrolase</keyword>
<dbReference type="GO" id="GO:0016020">
    <property type="term" value="C:membrane"/>
    <property type="evidence" value="ECO:0007669"/>
    <property type="project" value="UniProtKB-SubCell"/>
</dbReference>
<keyword evidence="7" id="KW-0862">Zinc</keyword>
<evidence type="ECO:0000256" key="1">
    <source>
        <dbReference type="ARBA" id="ARBA00004141"/>
    </source>
</evidence>